<feature type="transmembrane region" description="Helical" evidence="5">
    <location>
        <begin position="30"/>
        <end position="49"/>
    </location>
</feature>
<accession>A0ABU7MFF4</accession>
<dbReference type="SUPFAM" id="SSF52091">
    <property type="entry name" value="SpoIIaa-like"/>
    <property type="match status" value="1"/>
</dbReference>
<dbReference type="PROSITE" id="PS50801">
    <property type="entry name" value="STAS"/>
    <property type="match status" value="1"/>
</dbReference>
<dbReference type="InterPro" id="IPR011547">
    <property type="entry name" value="SLC26A/SulP_dom"/>
</dbReference>
<organism evidence="7 8">
    <name type="scientific">Gordonia sesuvii</name>
    <dbReference type="NCBI Taxonomy" id="3116777"/>
    <lineage>
        <taxon>Bacteria</taxon>
        <taxon>Bacillati</taxon>
        <taxon>Actinomycetota</taxon>
        <taxon>Actinomycetes</taxon>
        <taxon>Mycobacteriales</taxon>
        <taxon>Gordoniaceae</taxon>
        <taxon>Gordonia</taxon>
    </lineage>
</organism>
<feature type="transmembrane region" description="Helical" evidence="5">
    <location>
        <begin position="55"/>
        <end position="74"/>
    </location>
</feature>
<feature type="transmembrane region" description="Helical" evidence="5">
    <location>
        <begin position="108"/>
        <end position="131"/>
    </location>
</feature>
<dbReference type="Pfam" id="PF01740">
    <property type="entry name" value="STAS"/>
    <property type="match status" value="1"/>
</dbReference>
<keyword evidence="8" id="KW-1185">Reference proteome</keyword>
<feature type="transmembrane region" description="Helical" evidence="5">
    <location>
        <begin position="393"/>
        <end position="420"/>
    </location>
</feature>
<dbReference type="Pfam" id="PF00916">
    <property type="entry name" value="Sulfate_transp"/>
    <property type="match status" value="1"/>
</dbReference>
<evidence type="ECO:0000256" key="3">
    <source>
        <dbReference type="ARBA" id="ARBA00022989"/>
    </source>
</evidence>
<dbReference type="InterPro" id="IPR002645">
    <property type="entry name" value="STAS_dom"/>
</dbReference>
<evidence type="ECO:0000313" key="8">
    <source>
        <dbReference type="Proteomes" id="UP001347146"/>
    </source>
</evidence>
<feature type="transmembrane region" description="Helical" evidence="5">
    <location>
        <begin position="143"/>
        <end position="161"/>
    </location>
</feature>
<gene>
    <name evidence="7" type="ORF">VZC37_15990</name>
</gene>
<dbReference type="PANTHER" id="PTHR11814">
    <property type="entry name" value="SULFATE TRANSPORTER"/>
    <property type="match status" value="1"/>
</dbReference>
<dbReference type="CDD" id="cd07042">
    <property type="entry name" value="STAS_SulP_like_sulfate_transporter"/>
    <property type="match status" value="1"/>
</dbReference>
<feature type="domain" description="STAS" evidence="6">
    <location>
        <begin position="445"/>
        <end position="567"/>
    </location>
</feature>
<feature type="transmembrane region" description="Helical" evidence="5">
    <location>
        <begin position="296"/>
        <end position="317"/>
    </location>
</feature>
<evidence type="ECO:0000256" key="2">
    <source>
        <dbReference type="ARBA" id="ARBA00022692"/>
    </source>
</evidence>
<comment type="caution">
    <text evidence="7">The sequence shown here is derived from an EMBL/GenBank/DDBJ whole genome shotgun (WGS) entry which is preliminary data.</text>
</comment>
<feature type="transmembrane region" description="Helical" evidence="5">
    <location>
        <begin position="329"/>
        <end position="348"/>
    </location>
</feature>
<sequence length="581" mass="60613">MASTSPPTRIDRYLPGIATMKSYERSWLRGDLVAGVVLTALLIPAGMGYAEVAGLPPVTGLYATIIPLLAYAIVGPSRILVLGPDSSLAPIIAAAIIPLAAFDEERVALAGLLAIEVGIVLVIGGLLRLGFVTDLLSKPIRIGYLNGIALVVLLSQLPKLLGFSTEGDSALDEIIDFGRGIADGEIDGLSSAIGVACLTVILLLKLWRKTFPGVLIAVVGAIVVVAVFGWSDDIPVVGAMPRGLPTPALGGVTVDDAISLIGPAVGIALIAFADTSVLSRTFAARAGTTVDGSQEMAAIGTANIATGFLSGFAISASSSRTPVAESSGARTQLAPLVGALLIVVFIFVAPNITEYLPSSALAAVVITAAISLVDVRGVTALFRVNWVEGALSISAFLGVALLGVLQGILVAIGLSFIAFVNQAWRPYRAELGRVSGVRGYHDITRHPSAERIEGILILRFDAPLFFANGGIFDDYVRSEVTRANAAGRAVHTVILAAEPITDIDATAVDELVELDDYLSSHGITLIFAEMKDPVREQLARYQLVVDGHPRFDDSRFAPTTGAKVDEITGMWRGDLGPGHGT</sequence>
<keyword evidence="4 5" id="KW-0472">Membrane</keyword>
<evidence type="ECO:0000256" key="1">
    <source>
        <dbReference type="ARBA" id="ARBA00004141"/>
    </source>
</evidence>
<protein>
    <submittedName>
        <fullName evidence="7">SulP family inorganic anion transporter</fullName>
    </submittedName>
</protein>
<dbReference type="InterPro" id="IPR001902">
    <property type="entry name" value="SLC26A/SulP_fam"/>
</dbReference>
<dbReference type="Proteomes" id="UP001347146">
    <property type="component" value="Unassembled WGS sequence"/>
</dbReference>
<name>A0ABU7MFF4_9ACTN</name>
<dbReference type="EMBL" id="JAZDUF010000004">
    <property type="protein sequence ID" value="MEE3851845.1"/>
    <property type="molecule type" value="Genomic_DNA"/>
</dbReference>
<keyword evidence="3 5" id="KW-1133">Transmembrane helix</keyword>
<comment type="subcellular location">
    <subcellularLocation>
        <location evidence="1">Membrane</location>
        <topology evidence="1">Multi-pass membrane protein</topology>
    </subcellularLocation>
</comment>
<dbReference type="RefSeq" id="WP_330433550.1">
    <property type="nucleotide sequence ID" value="NZ_JAZDUF010000004.1"/>
</dbReference>
<evidence type="ECO:0000256" key="4">
    <source>
        <dbReference type="ARBA" id="ARBA00023136"/>
    </source>
</evidence>
<proteinExistence type="predicted"/>
<feature type="transmembrane region" description="Helical" evidence="5">
    <location>
        <begin position="86"/>
        <end position="102"/>
    </location>
</feature>
<keyword evidence="2 5" id="KW-0812">Transmembrane</keyword>
<evidence type="ECO:0000256" key="5">
    <source>
        <dbReference type="SAM" id="Phobius"/>
    </source>
</evidence>
<dbReference type="InterPro" id="IPR036513">
    <property type="entry name" value="STAS_dom_sf"/>
</dbReference>
<feature type="transmembrane region" description="Helical" evidence="5">
    <location>
        <begin position="214"/>
        <end position="231"/>
    </location>
</feature>
<dbReference type="Gene3D" id="3.30.750.24">
    <property type="entry name" value="STAS domain"/>
    <property type="match status" value="1"/>
</dbReference>
<evidence type="ECO:0000313" key="7">
    <source>
        <dbReference type="EMBL" id="MEE3851845.1"/>
    </source>
</evidence>
<reference evidence="7 8" key="1">
    <citation type="submission" date="2024-01" db="EMBL/GenBank/DDBJ databases">
        <title>Draft genome sequence of Gordonia sp. LSe1-13.</title>
        <authorList>
            <person name="Suphannarot A."/>
            <person name="Mingma R."/>
        </authorList>
    </citation>
    <scope>NUCLEOTIDE SEQUENCE [LARGE SCALE GENOMIC DNA]</scope>
    <source>
        <strain evidence="7 8">LSe1-13</strain>
    </source>
</reference>
<evidence type="ECO:0000259" key="6">
    <source>
        <dbReference type="PROSITE" id="PS50801"/>
    </source>
</evidence>
<feature type="transmembrane region" description="Helical" evidence="5">
    <location>
        <begin position="188"/>
        <end position="207"/>
    </location>
</feature>
<feature type="transmembrane region" description="Helical" evidence="5">
    <location>
        <begin position="355"/>
        <end position="373"/>
    </location>
</feature>
<feature type="transmembrane region" description="Helical" evidence="5">
    <location>
        <begin position="257"/>
        <end position="275"/>
    </location>
</feature>